<dbReference type="InterPro" id="IPR036291">
    <property type="entry name" value="NAD(P)-bd_dom_sf"/>
</dbReference>
<evidence type="ECO:0000256" key="2">
    <source>
        <dbReference type="ARBA" id="ARBA00023027"/>
    </source>
</evidence>
<evidence type="ECO:0000313" key="6">
    <source>
        <dbReference type="EMBL" id="MBR0649704.1"/>
    </source>
</evidence>
<name>A0ABS5EFB3_9PROT</name>
<dbReference type="PANTHER" id="PTHR10996:SF178">
    <property type="entry name" value="2-HYDROXYACID DEHYDROGENASE YGL185C-RELATED"/>
    <property type="match status" value="1"/>
</dbReference>
<organism evidence="6 7">
    <name type="scientific">Neoroseomonas terrae</name>
    <dbReference type="NCBI Taxonomy" id="424799"/>
    <lineage>
        <taxon>Bacteria</taxon>
        <taxon>Pseudomonadati</taxon>
        <taxon>Pseudomonadota</taxon>
        <taxon>Alphaproteobacteria</taxon>
        <taxon>Acetobacterales</taxon>
        <taxon>Acetobacteraceae</taxon>
        <taxon>Neoroseomonas</taxon>
    </lineage>
</organism>
<dbReference type="Pfam" id="PF00389">
    <property type="entry name" value="2-Hacid_dh"/>
    <property type="match status" value="1"/>
</dbReference>
<gene>
    <name evidence="6" type="ORF">GXW78_08525</name>
</gene>
<dbReference type="SUPFAM" id="SSF52283">
    <property type="entry name" value="Formate/glycerate dehydrogenase catalytic domain-like"/>
    <property type="match status" value="1"/>
</dbReference>
<comment type="caution">
    <text evidence="6">The sequence shown here is derived from an EMBL/GenBank/DDBJ whole genome shotgun (WGS) entry which is preliminary data.</text>
</comment>
<dbReference type="RefSeq" id="WP_211867871.1">
    <property type="nucleotide sequence ID" value="NZ_JAAEDI010000007.1"/>
</dbReference>
<dbReference type="PANTHER" id="PTHR10996">
    <property type="entry name" value="2-HYDROXYACID DEHYDROGENASE-RELATED"/>
    <property type="match status" value="1"/>
</dbReference>
<dbReference type="InterPro" id="IPR050223">
    <property type="entry name" value="D-isomer_2-hydroxyacid_DH"/>
</dbReference>
<feature type="domain" description="D-isomer specific 2-hydroxyacid dehydrogenase catalytic" evidence="4">
    <location>
        <begin position="23"/>
        <end position="311"/>
    </location>
</feature>
<feature type="domain" description="D-isomer specific 2-hydroxyacid dehydrogenase NAD-binding" evidence="5">
    <location>
        <begin position="106"/>
        <end position="280"/>
    </location>
</feature>
<dbReference type="Pfam" id="PF02826">
    <property type="entry name" value="2-Hacid_dh_C"/>
    <property type="match status" value="1"/>
</dbReference>
<dbReference type="SUPFAM" id="SSF51735">
    <property type="entry name" value="NAD(P)-binding Rossmann-fold domains"/>
    <property type="match status" value="1"/>
</dbReference>
<dbReference type="PROSITE" id="PS00670">
    <property type="entry name" value="D_2_HYDROXYACID_DH_2"/>
    <property type="match status" value="1"/>
</dbReference>
<keyword evidence="2" id="KW-0520">NAD</keyword>
<dbReference type="EMBL" id="JAAEDI010000007">
    <property type="protein sequence ID" value="MBR0649704.1"/>
    <property type="molecule type" value="Genomic_DNA"/>
</dbReference>
<protein>
    <submittedName>
        <fullName evidence="6">Hydroxyacid dehydrogenase</fullName>
    </submittedName>
</protein>
<dbReference type="Gene3D" id="3.40.50.720">
    <property type="entry name" value="NAD(P)-binding Rossmann-like Domain"/>
    <property type="match status" value="2"/>
</dbReference>
<evidence type="ECO:0000259" key="4">
    <source>
        <dbReference type="Pfam" id="PF00389"/>
    </source>
</evidence>
<evidence type="ECO:0000259" key="5">
    <source>
        <dbReference type="Pfam" id="PF02826"/>
    </source>
</evidence>
<evidence type="ECO:0000256" key="3">
    <source>
        <dbReference type="RuleBase" id="RU003719"/>
    </source>
</evidence>
<dbReference type="CDD" id="cd12175">
    <property type="entry name" value="2-Hacid_dh_11"/>
    <property type="match status" value="1"/>
</dbReference>
<evidence type="ECO:0000256" key="1">
    <source>
        <dbReference type="ARBA" id="ARBA00023002"/>
    </source>
</evidence>
<dbReference type="InterPro" id="IPR006139">
    <property type="entry name" value="D-isomer_2_OHA_DH_cat_dom"/>
</dbReference>
<proteinExistence type="inferred from homology"/>
<reference evidence="7" key="1">
    <citation type="journal article" date="2021" name="Syst. Appl. Microbiol.">
        <title>Roseomonas hellenica sp. nov., isolated from roots of wild-growing Alkanna tinctoria.</title>
        <authorList>
            <person name="Rat A."/>
            <person name="Naranjo H.D."/>
            <person name="Lebbe L."/>
            <person name="Cnockaert M."/>
            <person name="Krigas N."/>
            <person name="Grigoriadou K."/>
            <person name="Maloupa E."/>
            <person name="Willems A."/>
        </authorList>
    </citation>
    <scope>NUCLEOTIDE SEQUENCE [LARGE SCALE GENOMIC DNA]</scope>
    <source>
        <strain evidence="7">LMG 31159</strain>
    </source>
</reference>
<keyword evidence="7" id="KW-1185">Reference proteome</keyword>
<dbReference type="InterPro" id="IPR006140">
    <property type="entry name" value="D-isomer_DH_NAD-bd"/>
</dbReference>
<dbReference type="PROSITE" id="PS00671">
    <property type="entry name" value="D_2_HYDROXYACID_DH_3"/>
    <property type="match status" value="1"/>
</dbReference>
<dbReference type="Proteomes" id="UP000698752">
    <property type="component" value="Unassembled WGS sequence"/>
</dbReference>
<accession>A0ABS5EFB3</accession>
<comment type="similarity">
    <text evidence="3">Belongs to the D-isomer specific 2-hydroxyacid dehydrogenase family.</text>
</comment>
<dbReference type="InterPro" id="IPR029753">
    <property type="entry name" value="D-isomer_DH_CS"/>
</dbReference>
<sequence length="312" mass="32581">MKVLLHYAAGPGLADRLRRLPDLDLTICPETDDAALAAALPDVEVIWHVLKPLTAAHIAAAPKLRLIQKIGVGVNTIDLDAARARGIAVCNLPGTNSRAVAELTLLLMLGALRRIAHFDAETRAGRGWAQPPALQDGLFELGGRTVGLVGYGAIPALLAPVLAALGCRVLYTARAAKADAVGEYRSLDDLLAESDVVSLHIPQTPETERLIDASAIARMKPGAVLVNTARGGLVDQAALVAALRSGHLAAAGLDVFTQEPADPGDPVFSLQNVVVAPHVGWLTTGTLDRSFAIAAENVQRLGAGEALLHRVA</sequence>
<evidence type="ECO:0000313" key="7">
    <source>
        <dbReference type="Proteomes" id="UP000698752"/>
    </source>
</evidence>
<keyword evidence="1 3" id="KW-0560">Oxidoreductase</keyword>